<dbReference type="Proteomes" id="UP000027265">
    <property type="component" value="Unassembled WGS sequence"/>
</dbReference>
<organism evidence="2 3">
    <name type="scientific">Jaapia argillacea MUCL 33604</name>
    <dbReference type="NCBI Taxonomy" id="933084"/>
    <lineage>
        <taxon>Eukaryota</taxon>
        <taxon>Fungi</taxon>
        <taxon>Dikarya</taxon>
        <taxon>Basidiomycota</taxon>
        <taxon>Agaricomycotina</taxon>
        <taxon>Agaricomycetes</taxon>
        <taxon>Agaricomycetidae</taxon>
        <taxon>Jaapiales</taxon>
        <taxon>Jaapiaceae</taxon>
        <taxon>Jaapia</taxon>
    </lineage>
</organism>
<keyword evidence="3" id="KW-1185">Reference proteome</keyword>
<dbReference type="HOGENOM" id="CLU_2216126_0_0_1"/>
<dbReference type="EMBL" id="KL197738">
    <property type="protein sequence ID" value="KDQ52723.1"/>
    <property type="molecule type" value="Genomic_DNA"/>
</dbReference>
<accession>A0A067PCS7</accession>
<reference evidence="3" key="1">
    <citation type="journal article" date="2014" name="Proc. Natl. Acad. Sci. U.S.A.">
        <title>Extensive sampling of basidiomycete genomes demonstrates inadequacy of the white-rot/brown-rot paradigm for wood decay fungi.</title>
        <authorList>
            <person name="Riley R."/>
            <person name="Salamov A.A."/>
            <person name="Brown D.W."/>
            <person name="Nagy L.G."/>
            <person name="Floudas D."/>
            <person name="Held B.W."/>
            <person name="Levasseur A."/>
            <person name="Lombard V."/>
            <person name="Morin E."/>
            <person name="Otillar R."/>
            <person name="Lindquist E.A."/>
            <person name="Sun H."/>
            <person name="LaButti K.M."/>
            <person name="Schmutz J."/>
            <person name="Jabbour D."/>
            <person name="Luo H."/>
            <person name="Baker S.E."/>
            <person name="Pisabarro A.G."/>
            <person name="Walton J.D."/>
            <person name="Blanchette R.A."/>
            <person name="Henrissat B."/>
            <person name="Martin F."/>
            <person name="Cullen D."/>
            <person name="Hibbett D.S."/>
            <person name="Grigoriev I.V."/>
        </authorList>
    </citation>
    <scope>NUCLEOTIDE SEQUENCE [LARGE SCALE GENOMIC DNA]</scope>
    <source>
        <strain evidence="3">MUCL 33604</strain>
    </source>
</reference>
<sequence length="107" mass="12189">MLFRAYVASLRRSDDIEDEQRMASIPRPQPRRVENPCTPSSTLTRSSGFPDIPIRPRLSDPSTLRDRFNEDFTHLNLLTLCTTRENIDLRNGEFSQTEGPAPVTTPT</sequence>
<name>A0A067PCS7_9AGAM</name>
<feature type="compositionally biased region" description="Polar residues" evidence="1">
    <location>
        <begin position="37"/>
        <end position="47"/>
    </location>
</feature>
<evidence type="ECO:0000313" key="2">
    <source>
        <dbReference type="EMBL" id="KDQ52723.1"/>
    </source>
</evidence>
<dbReference type="InParanoid" id="A0A067PCS7"/>
<evidence type="ECO:0000313" key="3">
    <source>
        <dbReference type="Proteomes" id="UP000027265"/>
    </source>
</evidence>
<protein>
    <submittedName>
        <fullName evidence="2">Uncharacterized protein</fullName>
    </submittedName>
</protein>
<gene>
    <name evidence="2" type="ORF">JAAARDRAFT_40010</name>
</gene>
<evidence type="ECO:0000256" key="1">
    <source>
        <dbReference type="SAM" id="MobiDB-lite"/>
    </source>
</evidence>
<dbReference type="AlphaFoldDB" id="A0A067PCS7"/>
<feature type="non-terminal residue" evidence="2">
    <location>
        <position position="107"/>
    </location>
</feature>
<proteinExistence type="predicted"/>
<feature type="region of interest" description="Disordered" evidence="1">
    <location>
        <begin position="14"/>
        <end position="64"/>
    </location>
</feature>